<sequence>MKKLFLLASVILAVTFSPLALANKGDENRTASDPKQQTLEEIIIEKNSYVRPYLPKKIVGRGFAIGGCDPDGNIIPSRQGIRCFDVRSVDGKQAWRIRTIIHGTVDRVWKINSHKLTPWVVFDANNIGVLIFESSEAQQFAGSGNGNDPNLATDKRETPERNAAQEILDAIPKDALQRALGIIGGKGR</sequence>
<proteinExistence type="predicted"/>
<accession>A0A1G2CZW7</accession>
<keyword evidence="1" id="KW-0732">Signal</keyword>
<reference evidence="2 3" key="1">
    <citation type="journal article" date="2016" name="Nat. Commun.">
        <title>Thousands of microbial genomes shed light on interconnected biogeochemical processes in an aquifer system.</title>
        <authorList>
            <person name="Anantharaman K."/>
            <person name="Brown C.T."/>
            <person name="Hug L.A."/>
            <person name="Sharon I."/>
            <person name="Castelle C.J."/>
            <person name="Probst A.J."/>
            <person name="Thomas B.C."/>
            <person name="Singh A."/>
            <person name="Wilkins M.J."/>
            <person name="Karaoz U."/>
            <person name="Brodie E.L."/>
            <person name="Williams K.H."/>
            <person name="Hubbard S.S."/>
            <person name="Banfield J.F."/>
        </authorList>
    </citation>
    <scope>NUCLEOTIDE SEQUENCE [LARGE SCALE GENOMIC DNA]</scope>
</reference>
<dbReference type="AlphaFoldDB" id="A0A1G2CZW7"/>
<dbReference type="Proteomes" id="UP000177122">
    <property type="component" value="Unassembled WGS sequence"/>
</dbReference>
<evidence type="ECO:0000313" key="2">
    <source>
        <dbReference type="EMBL" id="OGZ06210.1"/>
    </source>
</evidence>
<organism evidence="2 3">
    <name type="scientific">Candidatus Lloydbacteria bacterium RIFCSPHIGHO2_01_FULL_49_22</name>
    <dbReference type="NCBI Taxonomy" id="1798658"/>
    <lineage>
        <taxon>Bacteria</taxon>
        <taxon>Candidatus Lloydiibacteriota</taxon>
    </lineage>
</organism>
<dbReference type="EMBL" id="MHLI01000004">
    <property type="protein sequence ID" value="OGZ06210.1"/>
    <property type="molecule type" value="Genomic_DNA"/>
</dbReference>
<feature type="chain" id="PRO_5009582446" evidence="1">
    <location>
        <begin position="23"/>
        <end position="188"/>
    </location>
</feature>
<evidence type="ECO:0000313" key="3">
    <source>
        <dbReference type="Proteomes" id="UP000177122"/>
    </source>
</evidence>
<feature type="signal peptide" evidence="1">
    <location>
        <begin position="1"/>
        <end position="22"/>
    </location>
</feature>
<name>A0A1G2CZW7_9BACT</name>
<evidence type="ECO:0000256" key="1">
    <source>
        <dbReference type="SAM" id="SignalP"/>
    </source>
</evidence>
<gene>
    <name evidence="2" type="ORF">A2845_00160</name>
</gene>
<comment type="caution">
    <text evidence="2">The sequence shown here is derived from an EMBL/GenBank/DDBJ whole genome shotgun (WGS) entry which is preliminary data.</text>
</comment>
<protein>
    <submittedName>
        <fullName evidence="2">Uncharacterized protein</fullName>
    </submittedName>
</protein>